<dbReference type="InterPro" id="IPR027417">
    <property type="entry name" value="P-loop_NTPase"/>
</dbReference>
<dbReference type="GO" id="GO:0042742">
    <property type="term" value="P:defense response to bacterium"/>
    <property type="evidence" value="ECO:0007669"/>
    <property type="project" value="UniProtKB-ARBA"/>
</dbReference>
<feature type="domain" description="Disease resistance protein winged helix" evidence="4">
    <location>
        <begin position="328"/>
        <end position="394"/>
    </location>
</feature>
<dbReference type="Gene3D" id="1.10.8.430">
    <property type="entry name" value="Helical domain of apoptotic protease-activating factors"/>
    <property type="match status" value="1"/>
</dbReference>
<dbReference type="Pfam" id="PF00931">
    <property type="entry name" value="NB-ARC"/>
    <property type="match status" value="1"/>
</dbReference>
<feature type="domain" description="R13L1/DRL21-like LRR repeat region" evidence="5">
    <location>
        <begin position="554"/>
        <end position="678"/>
    </location>
</feature>
<dbReference type="RefSeq" id="XP_039145511.1">
    <property type="nucleotide sequence ID" value="XM_039289577.1"/>
</dbReference>
<evidence type="ECO:0000313" key="6">
    <source>
        <dbReference type="Proteomes" id="UP001515500"/>
    </source>
</evidence>
<dbReference type="InterPro" id="IPR044974">
    <property type="entry name" value="Disease_R_plants"/>
</dbReference>
<dbReference type="Gene3D" id="1.10.10.10">
    <property type="entry name" value="Winged helix-like DNA-binding domain superfamily/Winged helix DNA-binding domain"/>
    <property type="match status" value="1"/>
</dbReference>
<sequence>MITNIRVVIGKLNCINDDLSSVISMARVFMELGKKDDDNFGVVLQHSNQNPRVTTSSVNVSKICGRDRELQILTKLLKEQGTSVECNVNVIPIVGMGGIGKTTLTQHAFNDEQIAKFFDEKVWICVSDDFNRLKILQDMVCSLTVSKSEKFAHNRNLDLLEGELKRNLQGKSLLLVLDDVWSSEWEKLLIPLQFSQMRLAKIVVTTRESKLLRKQDEKNKIVLQGLEDDDFWEFFVCCAFGGSEADERQSLQIIGRQIVKKLKGSPLAAKTVGRLLQQNMSNEHWMDVLRSNLWELGTSADDIMPGLALSYNHLPEHLQQCFVFCSTFPKDYKFMAVDLIEMWIAQGYVVESETSSKTVEEIGHAYFNELLSRSFFEKSYFSMYTIHDLLHDLAQSVCLGECVVYHGQTIKEKASIRHLCLQSIVNLRSICNIESLRTLVVSKGELRQEDYETLKSIRVLIFLDSQAQNCSYSTGHLRHLRYLEISEPSINLFDESLCKLYHLRVLPDLDVFPENLHNLINLRTLNSDTYRMYTKFDQHILMRFARWTKRQYMISQLRNMKELRGVLCLNDLEKIENREEAEKANIKEKCHLEVLILSWNDSNSCNSFATAHEVLEALEPNPNLKHLYVRGYKGYTSPSWFMPFTVHNLRILELMNCRSKLYLQSIGQLTFLLRLRLYRVDVRIDISDEVTILFSPREAWKL</sequence>
<organism evidence="6 7">
    <name type="scientific">Dioscorea cayennensis subsp. rotundata</name>
    <name type="common">White Guinea yam</name>
    <name type="synonym">Dioscorea rotundata</name>
    <dbReference type="NCBI Taxonomy" id="55577"/>
    <lineage>
        <taxon>Eukaryota</taxon>
        <taxon>Viridiplantae</taxon>
        <taxon>Streptophyta</taxon>
        <taxon>Embryophyta</taxon>
        <taxon>Tracheophyta</taxon>
        <taxon>Spermatophyta</taxon>
        <taxon>Magnoliopsida</taxon>
        <taxon>Liliopsida</taxon>
        <taxon>Dioscoreales</taxon>
        <taxon>Dioscoreaceae</taxon>
        <taxon>Dioscorea</taxon>
    </lineage>
</organism>
<dbReference type="InterPro" id="IPR042197">
    <property type="entry name" value="Apaf_helical"/>
</dbReference>
<dbReference type="Pfam" id="PF25019">
    <property type="entry name" value="LRR_R13L1-DRL21"/>
    <property type="match status" value="1"/>
</dbReference>
<dbReference type="PANTHER" id="PTHR23155">
    <property type="entry name" value="DISEASE RESISTANCE PROTEIN RP"/>
    <property type="match status" value="1"/>
</dbReference>
<proteinExistence type="predicted"/>
<dbReference type="Gene3D" id="3.40.50.300">
    <property type="entry name" value="P-loop containing nucleotide triphosphate hydrolases"/>
    <property type="match status" value="1"/>
</dbReference>
<feature type="domain" description="NB-ARC" evidence="3">
    <location>
        <begin position="85"/>
        <end position="240"/>
    </location>
</feature>
<dbReference type="GO" id="GO:0043531">
    <property type="term" value="F:ADP binding"/>
    <property type="evidence" value="ECO:0007669"/>
    <property type="project" value="InterPro"/>
</dbReference>
<dbReference type="InterPro" id="IPR002182">
    <property type="entry name" value="NB-ARC"/>
</dbReference>
<dbReference type="Gene3D" id="3.80.10.10">
    <property type="entry name" value="Ribonuclease Inhibitor"/>
    <property type="match status" value="1"/>
</dbReference>
<dbReference type="Pfam" id="PF23559">
    <property type="entry name" value="WHD_DRP"/>
    <property type="match status" value="1"/>
</dbReference>
<accession>A0AB40CZH1</accession>
<evidence type="ECO:0000259" key="3">
    <source>
        <dbReference type="Pfam" id="PF00931"/>
    </source>
</evidence>
<dbReference type="GeneID" id="120282725"/>
<protein>
    <submittedName>
        <fullName evidence="7">Disease resistance protein RGA4</fullName>
    </submittedName>
</protein>
<evidence type="ECO:0000256" key="2">
    <source>
        <dbReference type="ARBA" id="ARBA00022821"/>
    </source>
</evidence>
<dbReference type="FunFam" id="1.10.10.10:FF:000322">
    <property type="entry name" value="Probable disease resistance protein At1g63360"/>
    <property type="match status" value="1"/>
</dbReference>
<reference evidence="7" key="1">
    <citation type="submission" date="2025-08" db="UniProtKB">
        <authorList>
            <consortium name="RefSeq"/>
        </authorList>
    </citation>
    <scope>IDENTIFICATION</scope>
</reference>
<dbReference type="AlphaFoldDB" id="A0AB40CZH1"/>
<keyword evidence="1" id="KW-0677">Repeat</keyword>
<dbReference type="InterPro" id="IPR032675">
    <property type="entry name" value="LRR_dom_sf"/>
</dbReference>
<dbReference type="GO" id="GO:0009626">
    <property type="term" value="P:plant-type hypersensitive response"/>
    <property type="evidence" value="ECO:0007669"/>
    <property type="project" value="UniProtKB-ARBA"/>
</dbReference>
<dbReference type="InterPro" id="IPR036388">
    <property type="entry name" value="WH-like_DNA-bd_sf"/>
</dbReference>
<keyword evidence="6" id="KW-1185">Reference proteome</keyword>
<evidence type="ECO:0000259" key="5">
    <source>
        <dbReference type="Pfam" id="PF25019"/>
    </source>
</evidence>
<dbReference type="SUPFAM" id="SSF52540">
    <property type="entry name" value="P-loop containing nucleoside triphosphate hydrolases"/>
    <property type="match status" value="1"/>
</dbReference>
<dbReference type="GO" id="GO:0002758">
    <property type="term" value="P:innate immune response-activating signaling pathway"/>
    <property type="evidence" value="ECO:0007669"/>
    <property type="project" value="UniProtKB-ARBA"/>
</dbReference>
<evidence type="ECO:0000256" key="1">
    <source>
        <dbReference type="ARBA" id="ARBA00022737"/>
    </source>
</evidence>
<dbReference type="Proteomes" id="UP001515500">
    <property type="component" value="Chromosome 18"/>
</dbReference>
<dbReference type="SUPFAM" id="SSF52058">
    <property type="entry name" value="L domain-like"/>
    <property type="match status" value="1"/>
</dbReference>
<evidence type="ECO:0000259" key="4">
    <source>
        <dbReference type="Pfam" id="PF23559"/>
    </source>
</evidence>
<dbReference type="InterPro" id="IPR056789">
    <property type="entry name" value="LRR_R13L1-DRL21"/>
</dbReference>
<dbReference type="PRINTS" id="PR00364">
    <property type="entry name" value="DISEASERSIST"/>
</dbReference>
<gene>
    <name evidence="7" type="primary">LOC120282725</name>
</gene>
<dbReference type="InterPro" id="IPR058922">
    <property type="entry name" value="WHD_DRP"/>
</dbReference>
<keyword evidence="2" id="KW-0611">Plant defense</keyword>
<dbReference type="PANTHER" id="PTHR23155:SF1241">
    <property type="entry name" value="DISEASE RESISTANCE RPP13-LIKE PROTEIN 1-RELATED"/>
    <property type="match status" value="1"/>
</dbReference>
<name>A0AB40CZH1_DIOCR</name>
<evidence type="ECO:0000313" key="7">
    <source>
        <dbReference type="RefSeq" id="XP_039145511.1"/>
    </source>
</evidence>